<gene>
    <name evidence="2" type="ORF">DEH80_15945</name>
</gene>
<dbReference type="EMBL" id="QEQK01000019">
    <property type="protein sequence ID" value="PWN54712.1"/>
    <property type="molecule type" value="Genomic_DNA"/>
</dbReference>
<name>A0A383XQ08_9GAMM</name>
<feature type="domain" description="ABM" evidence="1">
    <location>
        <begin position="21"/>
        <end position="81"/>
    </location>
</feature>
<comment type="caution">
    <text evidence="2">The sequence shown here is derived from an EMBL/GenBank/DDBJ whole genome shotgun (WGS) entry which is preliminary data.</text>
</comment>
<dbReference type="SUPFAM" id="SSF54909">
    <property type="entry name" value="Dimeric alpha+beta barrel"/>
    <property type="match status" value="1"/>
</dbReference>
<accession>A0A383XQ08</accession>
<dbReference type="AlphaFoldDB" id="A0A383XQ08"/>
<dbReference type="InterPro" id="IPR052936">
    <property type="entry name" value="Jasmonate_Hydroxylase-like"/>
</dbReference>
<dbReference type="Proteomes" id="UP000251800">
    <property type="component" value="Unassembled WGS sequence"/>
</dbReference>
<evidence type="ECO:0000313" key="3">
    <source>
        <dbReference type="Proteomes" id="UP000251800"/>
    </source>
</evidence>
<evidence type="ECO:0000259" key="1">
    <source>
        <dbReference type="Pfam" id="PF03992"/>
    </source>
</evidence>
<dbReference type="Pfam" id="PF03992">
    <property type="entry name" value="ABM"/>
    <property type="match status" value="1"/>
</dbReference>
<proteinExistence type="predicted"/>
<dbReference type="InterPro" id="IPR007138">
    <property type="entry name" value="ABM_dom"/>
</dbReference>
<sequence>MLAQTPEPPYYAVIFSSLRTPEDGVGYAATAQQMLELAAEQPGFLGVESARAELGLTVSYWSSLEAIQQWRDVAEHRLARARGHKRWYQAFQVRIARVEREYGWSRPGRGSDGPIAPADF</sequence>
<dbReference type="PANTHER" id="PTHR37811:SF2">
    <property type="entry name" value="ABM DOMAIN-CONTAINING PROTEIN"/>
    <property type="match status" value="1"/>
</dbReference>
<dbReference type="Gene3D" id="3.30.70.100">
    <property type="match status" value="1"/>
</dbReference>
<dbReference type="OrthoDB" id="9797060at2"/>
<keyword evidence="3" id="KW-1185">Reference proteome</keyword>
<evidence type="ECO:0000313" key="2">
    <source>
        <dbReference type="EMBL" id="PWN54712.1"/>
    </source>
</evidence>
<dbReference type="RefSeq" id="WP_109721520.1">
    <property type="nucleotide sequence ID" value="NZ_QEQK01000019.1"/>
</dbReference>
<dbReference type="InterPro" id="IPR011008">
    <property type="entry name" value="Dimeric_a/b-barrel"/>
</dbReference>
<protein>
    <recommendedName>
        <fullName evidence="1">ABM domain-containing protein</fullName>
    </recommendedName>
</protein>
<reference evidence="2 3" key="1">
    <citation type="submission" date="2018-05" db="EMBL/GenBank/DDBJ databases">
        <title>Abyssibacter profundi OUC007T gen. nov., sp. nov, a marine bacterium isolated from seawater of the Mariana Trench.</title>
        <authorList>
            <person name="Zhou S."/>
        </authorList>
    </citation>
    <scope>NUCLEOTIDE SEQUENCE [LARGE SCALE GENOMIC DNA]</scope>
    <source>
        <strain evidence="2 3">OUC007</strain>
    </source>
</reference>
<organism evidence="2 3">
    <name type="scientific">Abyssibacter profundi</name>
    <dbReference type="NCBI Taxonomy" id="2182787"/>
    <lineage>
        <taxon>Bacteria</taxon>
        <taxon>Pseudomonadati</taxon>
        <taxon>Pseudomonadota</taxon>
        <taxon>Gammaproteobacteria</taxon>
        <taxon>Chromatiales</taxon>
        <taxon>Oceanococcaceae</taxon>
        <taxon>Abyssibacter</taxon>
    </lineage>
</organism>
<dbReference type="PANTHER" id="PTHR37811">
    <property type="entry name" value="BLL5343 PROTEIN"/>
    <property type="match status" value="1"/>
</dbReference>